<evidence type="ECO:0000313" key="7">
    <source>
        <dbReference type="RefSeq" id="XP_014680354.1"/>
    </source>
</evidence>
<feature type="region of interest" description="Disordered" evidence="5">
    <location>
        <begin position="73"/>
        <end position="100"/>
    </location>
</feature>
<evidence type="ECO:0000313" key="6">
    <source>
        <dbReference type="Proteomes" id="UP000695022"/>
    </source>
</evidence>
<dbReference type="Gene3D" id="1.10.640.10">
    <property type="entry name" value="Haem peroxidase domain superfamily, animal type"/>
    <property type="match status" value="1"/>
</dbReference>
<dbReference type="InterPro" id="IPR019791">
    <property type="entry name" value="Haem_peroxidase_animal"/>
</dbReference>
<protein>
    <submittedName>
        <fullName evidence="7">Eosinophil peroxidase-like</fullName>
    </submittedName>
</protein>
<keyword evidence="6" id="KW-1185">Reference proteome</keyword>
<feature type="region of interest" description="Disordered" evidence="5">
    <location>
        <begin position="1"/>
        <end position="21"/>
    </location>
</feature>
<dbReference type="PANTHER" id="PTHR11475">
    <property type="entry name" value="OXIDASE/PEROXIDASE"/>
    <property type="match status" value="1"/>
</dbReference>
<evidence type="ECO:0000256" key="2">
    <source>
        <dbReference type="ARBA" id="ARBA00022525"/>
    </source>
</evidence>
<comment type="subcellular location">
    <subcellularLocation>
        <location evidence="1">Secreted</location>
    </subcellularLocation>
</comment>
<keyword evidence="4" id="KW-0325">Glycoprotein</keyword>
<dbReference type="PANTHER" id="PTHR11475:SF4">
    <property type="entry name" value="CHORION PEROXIDASE"/>
    <property type="match status" value="1"/>
</dbReference>
<proteinExistence type="predicted"/>
<keyword evidence="2" id="KW-0964">Secreted</keyword>
<evidence type="ECO:0000256" key="3">
    <source>
        <dbReference type="ARBA" id="ARBA00022559"/>
    </source>
</evidence>
<accession>A0ABM1F7D3</accession>
<feature type="non-terminal residue" evidence="7">
    <location>
        <position position="157"/>
    </location>
</feature>
<dbReference type="GeneID" id="106820342"/>
<evidence type="ECO:0000256" key="1">
    <source>
        <dbReference type="ARBA" id="ARBA00004613"/>
    </source>
</evidence>
<keyword evidence="3" id="KW-0560">Oxidoreductase</keyword>
<dbReference type="Pfam" id="PF03098">
    <property type="entry name" value="An_peroxidase"/>
    <property type="match status" value="1"/>
</dbReference>
<dbReference type="InterPro" id="IPR010255">
    <property type="entry name" value="Haem_peroxidase_sf"/>
</dbReference>
<keyword evidence="3" id="KW-0575">Peroxidase</keyword>
<dbReference type="RefSeq" id="XP_014680354.1">
    <property type="nucleotide sequence ID" value="XM_014824868.1"/>
</dbReference>
<evidence type="ECO:0000256" key="4">
    <source>
        <dbReference type="ARBA" id="ARBA00023180"/>
    </source>
</evidence>
<dbReference type="PROSITE" id="PS50292">
    <property type="entry name" value="PEROXIDASE_3"/>
    <property type="match status" value="1"/>
</dbReference>
<dbReference type="InterPro" id="IPR037120">
    <property type="entry name" value="Haem_peroxidase_sf_animal"/>
</dbReference>
<organism evidence="6 7">
    <name type="scientific">Priapulus caudatus</name>
    <name type="common">Priapulid worm</name>
    <dbReference type="NCBI Taxonomy" id="37621"/>
    <lineage>
        <taxon>Eukaryota</taxon>
        <taxon>Metazoa</taxon>
        <taxon>Ecdysozoa</taxon>
        <taxon>Scalidophora</taxon>
        <taxon>Priapulida</taxon>
        <taxon>Priapulimorpha</taxon>
        <taxon>Priapulimorphida</taxon>
        <taxon>Priapulidae</taxon>
        <taxon>Priapulus</taxon>
    </lineage>
</organism>
<name>A0ABM1F7D3_PRICU</name>
<reference evidence="7" key="1">
    <citation type="submission" date="2025-08" db="UniProtKB">
        <authorList>
            <consortium name="RefSeq"/>
        </authorList>
    </citation>
    <scope>IDENTIFICATION</scope>
</reference>
<evidence type="ECO:0000256" key="5">
    <source>
        <dbReference type="SAM" id="MobiDB-lite"/>
    </source>
</evidence>
<dbReference type="Proteomes" id="UP000695022">
    <property type="component" value="Unplaced"/>
</dbReference>
<gene>
    <name evidence="7" type="primary">LOC106820342</name>
</gene>
<sequence>MSVSQECQPVSIPRDDSFFPATTADGSPHCMAFARSSPITDKKFGPRQQMNQITSFIDASNVYGSTMCRKEQLREGRGGRMRMQPNGNRKPLLPPLADDEEDCAATPKSRCFMAGDVRANEQPLLATTHLIWVRQHNRLVGELAGLNPHWSDEMLYE</sequence>
<dbReference type="SUPFAM" id="SSF48113">
    <property type="entry name" value="Heme-dependent peroxidases"/>
    <property type="match status" value="1"/>
</dbReference>